<accession>A0A1I6VV31</accession>
<protein>
    <recommendedName>
        <fullName evidence="3">Methyltransferase domain-containing protein</fullName>
    </recommendedName>
</protein>
<dbReference type="OrthoDB" id="7836265at2"/>
<dbReference type="AlphaFoldDB" id="A0A1I6VV31"/>
<dbReference type="STRING" id="394264.SAMN04488040_0067"/>
<name>A0A1I6VV31_9RHOB</name>
<evidence type="ECO:0000313" key="2">
    <source>
        <dbReference type="Proteomes" id="UP000199239"/>
    </source>
</evidence>
<dbReference type="InterPro" id="IPR029063">
    <property type="entry name" value="SAM-dependent_MTases_sf"/>
</dbReference>
<reference evidence="2" key="1">
    <citation type="submission" date="2016-10" db="EMBL/GenBank/DDBJ databases">
        <authorList>
            <person name="Varghese N."/>
            <person name="Submissions S."/>
        </authorList>
    </citation>
    <scope>NUCLEOTIDE SEQUENCE [LARGE SCALE GENOMIC DNA]</scope>
    <source>
        <strain evidence="2">DSM 23422</strain>
    </source>
</reference>
<proteinExistence type="predicted"/>
<gene>
    <name evidence="1" type="ORF">SAMN04488040_0067</name>
</gene>
<dbReference type="SUPFAM" id="SSF53335">
    <property type="entry name" value="S-adenosyl-L-methionine-dependent methyltransferases"/>
    <property type="match status" value="1"/>
</dbReference>
<organism evidence="1 2">
    <name type="scientific">Sulfitobacter marinus</name>
    <dbReference type="NCBI Taxonomy" id="394264"/>
    <lineage>
        <taxon>Bacteria</taxon>
        <taxon>Pseudomonadati</taxon>
        <taxon>Pseudomonadota</taxon>
        <taxon>Alphaproteobacteria</taxon>
        <taxon>Rhodobacterales</taxon>
        <taxon>Roseobacteraceae</taxon>
        <taxon>Sulfitobacter</taxon>
    </lineage>
</organism>
<dbReference type="EMBL" id="FPAJ01000012">
    <property type="protein sequence ID" value="SFT17557.1"/>
    <property type="molecule type" value="Genomic_DNA"/>
</dbReference>
<sequence>MQDPNKRVERVRRRDFKKFVEDNADKVRVEKPNDESALITYEVDGEFDYELYKEIQTLGNKFKLDKQWVGEDHITILSNYINASDLKPKTGICHGTRQGFEQKWFRAHLDGDVDVIGTEISDTATQFEHTIQWDFHETKAEWEANTGFIYSNSWDHSFDPKIAFTAWAKCLVPGGFMFLDHGIGYDPEKVSPLDPFGISREGLVAFLNTECGEYGQVKEVIEGGKHRRNLISTVVFHAS</sequence>
<dbReference type="Proteomes" id="UP000199239">
    <property type="component" value="Unassembled WGS sequence"/>
</dbReference>
<evidence type="ECO:0008006" key="3">
    <source>
        <dbReference type="Google" id="ProtNLM"/>
    </source>
</evidence>
<dbReference type="RefSeq" id="WP_093917760.1">
    <property type="nucleotide sequence ID" value="NZ_FPAJ01000012.1"/>
</dbReference>
<keyword evidence="2" id="KW-1185">Reference proteome</keyword>
<evidence type="ECO:0000313" key="1">
    <source>
        <dbReference type="EMBL" id="SFT17557.1"/>
    </source>
</evidence>